<sequence length="1324" mass="142919">MFGRHGADQLHAKVVAQEFQDIAGPSFIHLGKRFVVDQQVQAVALFEALEAVGDDRGVNDIGRRLQLAAGTGAPFRQADMRPGIRFLVDFVAAVVAVVGDPLQFLDRLVFVVGQQQLHQAIAHLAVVRAQDRVGKQVAGFLRIRHLGSGAEKIVVCLEFRHPFRPVDAELVGAELEFVEFGIERLQGAYAGIDGVTDFIAELLGEYIVERGFGGAQLLQVLDQADIFLPCQLGAGAFLQGHHQRIQGREIAVAQIVALSHFKALVDTRMGVVFAQRIAGIAVQLPAERRLFGDIAGCLRLRIAALIRPSGDLVRQRGERQAAVDDTQVAQSFSIAVDPCLFRPHAEMQARQRSLMALYGFFVAADILAASSLARFQGGDFDAQGFGFIFQLADLGQVEPAQVLAGGVELAHQGLQFVDRGKRRALQLPHQRQRPLQLAQLAAHLGQFAFRLRMLLLGALLGQTLGFLAEHQQVGVGGEHGARAAALAIPGQTARGMAQGLGIGDLDHLAELVVQVGMRNRVLGAEFVHDRIARGSFYLQVLQAEAALDHIGAQFFLPHEIDGFAFPSLVDHQVETGASQVTFDCRLPFSRDRFYQVAQHLGARGSQLGTEFFQRMADMLWIIGAAFGQVRFARSGVFFVAQGVMLGRTQLCNLGMQGRNETVFGAGQRAVQFAEGGVDALKAVDQHQRFQHIHFFRLGQFAYAAQMGSQVQRAGGRQRQHYLAGGIGNFFLLRRNLHAGHIARRAFQLLGSQRIVLQRAEHGLDLAVVLFDLVLDPGFLLGGRNAHHLRVDLCQAAVLGAAVLLQLVGALGFVADQRLQSFDGRAGGFQLALVFAQGQRRHQQLRLAGGLVRARGIADGFAEQLQALDVVAQALAFLAQFVDLAHQLANLADALRQLAGVEFQDLVLDQVVDAADRLVGDRLAPGPGRAFGFGERDGFLAAETAVQLAQILALAVAEIGDAAVFPGQVVLDLFHRHHRHAAIDLGRGQVAQLQGDAIDDQQGQPFRHRLAALAGAVDTGGSCDQRGELAPFFALAWLEYRGDVAVRAVGTGEQVVLSADDVRPQGAFGLAVARALGSLVLARVVAENILVHRRHHGLQGVQHGRFAGAGGTGQQRHVAHRVFLRPQGAPVHQDQFIQLHSRFPSMPCAVNSSSAAACRLACPVSPSAPAGSGSDSSAASSMSSLMMPRMVGRIASKASSSSMEKFAASRIRRWRLRSLRRRCRSILVGGSARFSCVCSVADNSSKRVSTSPESVRRLPPSDKPCWYWKRSASAAATKSGDNRARNPGTGSSPSSGKPGTSAPGAYRRKNSPFRLCSRRKPPSWK</sequence>
<accession>G0AEA8</accession>
<organism evidence="2 3">
    <name type="scientific">Collimonas fungivorans (strain Ter331)</name>
    <dbReference type="NCBI Taxonomy" id="1005048"/>
    <lineage>
        <taxon>Bacteria</taxon>
        <taxon>Pseudomonadati</taxon>
        <taxon>Pseudomonadota</taxon>
        <taxon>Betaproteobacteria</taxon>
        <taxon>Burkholderiales</taxon>
        <taxon>Oxalobacteraceae</taxon>
        <taxon>Collimonas</taxon>
    </lineage>
</organism>
<feature type="compositionally biased region" description="Basic residues" evidence="1">
    <location>
        <begin position="1305"/>
        <end position="1324"/>
    </location>
</feature>
<feature type="region of interest" description="Disordered" evidence="1">
    <location>
        <begin position="1273"/>
        <end position="1324"/>
    </location>
</feature>
<evidence type="ECO:0000313" key="2">
    <source>
        <dbReference type="EMBL" id="AEK64038.1"/>
    </source>
</evidence>
<keyword evidence="3" id="KW-1185">Reference proteome</keyword>
<reference evidence="2 3" key="1">
    <citation type="journal article" date="2004" name="Environ. Microbiol.">
        <title>Phylogeny-function analysis of (meta)genomic libraries: screening for expression of ribosomal RNA genes by large-insert library fluorescent in situ hybridization (LIL-FISH).</title>
        <authorList>
            <person name="Leveau J.H."/>
            <person name="Gerards S."/>
            <person name="de Boer W."/>
            <person name="van Veen J.A."/>
        </authorList>
    </citation>
    <scope>NUCLEOTIDE SEQUENCE [LARGE SCALE GENOMIC DNA]</scope>
    <source>
        <strain evidence="2 3">Ter331</strain>
    </source>
</reference>
<feature type="compositionally biased region" description="Low complexity" evidence="1">
    <location>
        <begin position="1286"/>
        <end position="1304"/>
    </location>
</feature>
<gene>
    <name evidence="2" type="ordered locus">CFU_4217</name>
</gene>
<dbReference type="HOGENOM" id="CLU_259576_0_0_4"/>
<dbReference type="Proteomes" id="UP000008392">
    <property type="component" value="Chromosome"/>
</dbReference>
<reference evidence="2 3" key="4">
    <citation type="journal article" date="2010" name="Environ. Microbiol.">
        <title>The bacterial genus Collimonas: mycophagy, weathering and other adaptive solutions to life in oligotrophic soil environments.</title>
        <authorList>
            <person name="Leveau J.H."/>
            <person name="Uroz S."/>
            <person name="de Boer W."/>
        </authorList>
    </citation>
    <scope>NUCLEOTIDE SEQUENCE [LARGE SCALE GENOMIC DNA]</scope>
    <source>
        <strain evidence="2 3">Ter331</strain>
    </source>
</reference>
<proteinExistence type="predicted"/>
<dbReference type="KEGG" id="cfu:CFU_4217"/>
<protein>
    <submittedName>
        <fullName evidence="2">Uncharacterized protein</fullName>
    </submittedName>
</protein>
<reference evidence="2 3" key="5">
    <citation type="journal article" date="2011" name="ISME J.">
        <title>Dual transcriptional profiling of a bacterial/fungal confrontation: Collimonas fungivorans versus Aspergillus niger.</title>
        <authorList>
            <person name="Mela F."/>
            <person name="Fritsche K."/>
            <person name="de Boer W."/>
            <person name="van Veen J.A."/>
            <person name="de Graaff L.H."/>
            <person name="van den Berg M."/>
            <person name="Leveau J.H."/>
        </authorList>
    </citation>
    <scope>NUCLEOTIDE SEQUENCE [LARGE SCALE GENOMIC DNA]</scope>
    <source>
        <strain evidence="2 3">Ter331</strain>
    </source>
</reference>
<evidence type="ECO:0000313" key="3">
    <source>
        <dbReference type="Proteomes" id="UP000008392"/>
    </source>
</evidence>
<dbReference type="EMBL" id="CP002745">
    <property type="protein sequence ID" value="AEK64038.1"/>
    <property type="molecule type" value="Genomic_DNA"/>
</dbReference>
<reference evidence="3" key="6">
    <citation type="submission" date="2011-05" db="EMBL/GenBank/DDBJ databases">
        <title>Complete sequence of Collimonas fungivorans Ter331.</title>
        <authorList>
            <person name="Leveau J.H."/>
        </authorList>
    </citation>
    <scope>NUCLEOTIDE SEQUENCE [LARGE SCALE GENOMIC DNA]</scope>
    <source>
        <strain evidence="3">Ter331</strain>
    </source>
</reference>
<name>G0AEA8_COLFT</name>
<reference evidence="2 3" key="2">
    <citation type="journal article" date="2006" name="J. Microbiol. Methods">
        <title>Genomic flank-sequencing of plasposon insertion sites for rapid identification of functional genes.</title>
        <authorList>
            <person name="Leveau J.H."/>
            <person name="Gerards S."/>
            <person name="Fritsche K."/>
            <person name="Zondag G."/>
            <person name="van Veen J.A."/>
        </authorList>
    </citation>
    <scope>NUCLEOTIDE SEQUENCE [LARGE SCALE GENOMIC DNA]</scope>
    <source>
        <strain evidence="2 3">Ter331</strain>
    </source>
</reference>
<evidence type="ECO:0000256" key="1">
    <source>
        <dbReference type="SAM" id="MobiDB-lite"/>
    </source>
</evidence>
<dbReference type="STRING" id="1005048.CFU_4217"/>
<reference evidence="2 3" key="3">
    <citation type="journal article" date="2008" name="FEMS Microbiol. Ecol.">
        <title>Identification and characterization of genes underlying chitinolysis in Collimonas fungivorans Ter331.</title>
        <authorList>
            <person name="Fritsche K."/>
            <person name="de Boer W."/>
            <person name="Gerards S."/>
            <person name="van den Berg M."/>
            <person name="van Veen J.A."/>
            <person name="Leveau J.H."/>
        </authorList>
    </citation>
    <scope>NUCLEOTIDE SEQUENCE [LARGE SCALE GENOMIC DNA]</scope>
    <source>
        <strain evidence="2 3">Ter331</strain>
    </source>
</reference>